<dbReference type="PANTHER" id="PTHR32194:SF2">
    <property type="entry name" value="PROTEASOME SUBUNIT BETA TYPE-1"/>
    <property type="match status" value="1"/>
</dbReference>
<dbReference type="InterPro" id="IPR023333">
    <property type="entry name" value="Proteasome_suB-type"/>
</dbReference>
<evidence type="ECO:0000256" key="5">
    <source>
        <dbReference type="RuleBase" id="RU004203"/>
    </source>
</evidence>
<dbReference type="SUPFAM" id="SSF56235">
    <property type="entry name" value="N-terminal nucleophile aminohydrolases (Ntn hydrolases)"/>
    <property type="match status" value="1"/>
</dbReference>
<dbReference type="Proteomes" id="UP001648503">
    <property type="component" value="Unassembled WGS sequence"/>
</dbReference>
<comment type="caution">
    <text evidence="6">The sequence shown here is derived from an EMBL/GenBank/DDBJ whole genome shotgun (WGS) entry which is preliminary data.</text>
</comment>
<keyword evidence="7" id="KW-1185">Reference proteome</keyword>
<dbReference type="InterPro" id="IPR029055">
    <property type="entry name" value="Ntn_hydrolases_N"/>
</dbReference>
<evidence type="ECO:0000313" key="6">
    <source>
        <dbReference type="EMBL" id="KAH6598879.1"/>
    </source>
</evidence>
<comment type="similarity">
    <text evidence="5">Belongs to the peptidase T1B family.</text>
</comment>
<sequence length="194" mass="21959">MEVLLAISGKDFVLTAADDTSARSIVVMKRGEDKSRELSSHTLMLYSGEAGDTVQFAEYIQCNARLHSIRHGIEQSTNAIASFTRMELAQSLRSRNPYHVNVLVAGACPKTGAPEMYWIDYISNMSKLNFAAHGHASYFCLSTMDRYWHDNLTEEEAISLLRKCLDELRIRFIGNLPNFFVKIVDKNGIRQIHL</sequence>
<dbReference type="EMBL" id="JAFCIX010000093">
    <property type="protein sequence ID" value="KAH6598879.1"/>
    <property type="molecule type" value="Genomic_DNA"/>
</dbReference>
<dbReference type="Gene3D" id="3.60.20.10">
    <property type="entry name" value="Glutamine Phosphoribosylpyrophosphate, subunit 1, domain 1"/>
    <property type="match status" value="1"/>
</dbReference>
<evidence type="ECO:0000313" key="7">
    <source>
        <dbReference type="Proteomes" id="UP001648503"/>
    </source>
</evidence>
<organism evidence="6 7">
    <name type="scientific">Batrachochytrium salamandrivorans</name>
    <dbReference type="NCBI Taxonomy" id="1357716"/>
    <lineage>
        <taxon>Eukaryota</taxon>
        <taxon>Fungi</taxon>
        <taxon>Fungi incertae sedis</taxon>
        <taxon>Chytridiomycota</taxon>
        <taxon>Chytridiomycota incertae sedis</taxon>
        <taxon>Chytridiomycetes</taxon>
        <taxon>Rhizophydiales</taxon>
        <taxon>Rhizophydiales incertae sedis</taxon>
        <taxon>Batrachochytrium</taxon>
    </lineage>
</organism>
<proteinExistence type="inferred from homology"/>
<evidence type="ECO:0000256" key="2">
    <source>
        <dbReference type="ARBA" id="ARBA00022942"/>
    </source>
</evidence>
<comment type="subunit">
    <text evidence="4">The 26S proteasome consists of a 20S proteasome core and two 19S regulatory subunits. The 20S proteasome core is composed of 28 subunits that are arranged in four stacked rings, resulting in a barrel-shaped structure. The two end rings are each formed by seven alpha subunits, and the two central rings are each formed by seven beta subunits. The catalytic chamber with the active sites is on the inside of the barrel.</text>
</comment>
<evidence type="ECO:0000256" key="4">
    <source>
        <dbReference type="ARBA" id="ARBA00026071"/>
    </source>
</evidence>
<comment type="subcellular location">
    <subcellularLocation>
        <location evidence="5">Cytoplasm</location>
    </subcellularLocation>
    <subcellularLocation>
        <location evidence="5">Nucleus</location>
    </subcellularLocation>
</comment>
<name>A0ABQ8FIJ6_9FUNG</name>
<dbReference type="Pfam" id="PF00227">
    <property type="entry name" value="Proteasome"/>
    <property type="match status" value="1"/>
</dbReference>
<keyword evidence="2 5" id="KW-0647">Proteasome</keyword>
<comment type="subunit">
    <text evidence="5">Component of the proteasome complex.</text>
</comment>
<keyword evidence="1 5" id="KW-0963">Cytoplasm</keyword>
<dbReference type="InterPro" id="IPR035206">
    <property type="entry name" value="Proteasome_beta2"/>
</dbReference>
<dbReference type="PANTHER" id="PTHR32194">
    <property type="entry name" value="METALLOPROTEASE TLDD"/>
    <property type="match status" value="1"/>
</dbReference>
<accession>A0ABQ8FIJ6</accession>
<reference evidence="6 7" key="1">
    <citation type="submission" date="2021-02" db="EMBL/GenBank/DDBJ databases">
        <title>Variation within the Batrachochytrium salamandrivorans European outbreak.</title>
        <authorList>
            <person name="Kelly M."/>
            <person name="Pasmans F."/>
            <person name="Shea T.P."/>
            <person name="Munoz J.F."/>
            <person name="Carranza S."/>
            <person name="Cuomo C.A."/>
            <person name="Martel A."/>
        </authorList>
    </citation>
    <scope>NUCLEOTIDE SEQUENCE [LARGE SCALE GENOMIC DNA]</scope>
    <source>
        <strain evidence="6 7">AMFP18/2</strain>
    </source>
</reference>
<evidence type="ECO:0000256" key="3">
    <source>
        <dbReference type="ARBA" id="ARBA00023242"/>
    </source>
</evidence>
<gene>
    <name evidence="6" type="ORF">BASA50_003386</name>
</gene>
<dbReference type="PROSITE" id="PS00854">
    <property type="entry name" value="PROTEASOME_BETA_1"/>
    <property type="match status" value="1"/>
</dbReference>
<dbReference type="CDD" id="cd03758">
    <property type="entry name" value="proteasome_beta_type_2"/>
    <property type="match status" value="1"/>
</dbReference>
<evidence type="ECO:0000256" key="1">
    <source>
        <dbReference type="ARBA" id="ARBA00022490"/>
    </source>
</evidence>
<dbReference type="InterPro" id="IPR016050">
    <property type="entry name" value="Proteasome_bsu_CS"/>
</dbReference>
<comment type="function">
    <text evidence="5">Component of the proteasome, a multicatalytic proteinase complex which is characterized by its ability to cleave peptides with Arg, Phe, Tyr, Leu, and Glu adjacent to the leaving group at neutral or slightly basic pH. The proteasome has an ATP-dependent proteolytic activity.</text>
</comment>
<protein>
    <recommendedName>
        <fullName evidence="5">Proteasome subunit beta</fullName>
    </recommendedName>
</protein>
<keyword evidence="3 5" id="KW-0539">Nucleus</keyword>
<dbReference type="PROSITE" id="PS51476">
    <property type="entry name" value="PROTEASOME_BETA_2"/>
    <property type="match status" value="1"/>
</dbReference>
<dbReference type="InterPro" id="IPR001353">
    <property type="entry name" value="Proteasome_sua/b"/>
</dbReference>